<evidence type="ECO:0000256" key="1">
    <source>
        <dbReference type="ARBA" id="ARBA00009632"/>
    </source>
</evidence>
<dbReference type="InterPro" id="IPR046433">
    <property type="entry name" value="ActCoA_hydro"/>
</dbReference>
<keyword evidence="5" id="KW-0378">Hydrolase</keyword>
<dbReference type="OrthoDB" id="9801795at2"/>
<dbReference type="GO" id="GO:0016787">
    <property type="term" value="F:hydrolase activity"/>
    <property type="evidence" value="ECO:0007669"/>
    <property type="project" value="UniProtKB-KW"/>
</dbReference>
<dbReference type="Gene3D" id="3.30.750.70">
    <property type="entry name" value="4-hydroxybutyrate coenzyme like domains"/>
    <property type="match status" value="1"/>
</dbReference>
<dbReference type="InterPro" id="IPR037171">
    <property type="entry name" value="NagB/RpiA_transferase-like"/>
</dbReference>
<reference evidence="5 6" key="1">
    <citation type="submission" date="2015-03" db="EMBL/GenBank/DDBJ databases">
        <authorList>
            <person name="Murphy D."/>
        </authorList>
    </citation>
    <scope>NUCLEOTIDE SEQUENCE [LARGE SCALE GENOMIC DNA]</scope>
    <source>
        <strain evidence="5 6">OL-4</strain>
    </source>
</reference>
<dbReference type="Pfam" id="PF13336">
    <property type="entry name" value="AcetylCoA_hyd_C"/>
    <property type="match status" value="1"/>
</dbReference>
<dbReference type="Pfam" id="PF02550">
    <property type="entry name" value="AcetylCoA_hydro"/>
    <property type="match status" value="1"/>
</dbReference>
<dbReference type="InterPro" id="IPR038460">
    <property type="entry name" value="AcetylCoA_hyd_C_sf"/>
</dbReference>
<feature type="domain" description="Acetyl-CoA hydrolase/transferase N-terminal" evidence="3">
    <location>
        <begin position="8"/>
        <end position="191"/>
    </location>
</feature>
<name>A0A0E4C8D3_9FIRM</name>
<protein>
    <submittedName>
        <fullName evidence="5">Acetyl-CoA hydrolase/transferase</fullName>
    </submittedName>
</protein>
<evidence type="ECO:0000313" key="5">
    <source>
        <dbReference type="EMBL" id="CFX42841.1"/>
    </source>
</evidence>
<evidence type="ECO:0000259" key="4">
    <source>
        <dbReference type="Pfam" id="PF13336"/>
    </source>
</evidence>
<dbReference type="SUPFAM" id="SSF100950">
    <property type="entry name" value="NagB/RpiA/CoA transferase-like"/>
    <property type="match status" value="2"/>
</dbReference>
<dbReference type="GO" id="GO:0008775">
    <property type="term" value="F:acetate CoA-transferase activity"/>
    <property type="evidence" value="ECO:0007669"/>
    <property type="project" value="InterPro"/>
</dbReference>
<dbReference type="Gene3D" id="3.40.1080.10">
    <property type="entry name" value="Glutaconate Coenzyme A-transferase"/>
    <property type="match status" value="1"/>
</dbReference>
<comment type="similarity">
    <text evidence="1">Belongs to the acetyl-CoA hydrolase/transferase family.</text>
</comment>
<proteinExistence type="inferred from homology"/>
<evidence type="ECO:0000313" key="6">
    <source>
        <dbReference type="Proteomes" id="UP000045545"/>
    </source>
</evidence>
<evidence type="ECO:0000256" key="2">
    <source>
        <dbReference type="ARBA" id="ARBA00022679"/>
    </source>
</evidence>
<sequence length="442" mass="49110">MTDNNLKNTYRQKLISFEEAAQKVKSGDFVATALGLGSCSIDFFEAVLDRYEELHDVKLSDSVQLRPCRLYDPVFMNNIKDHIQYVPAFGLATIREIYGSNCDYLVNNLSDSGAKMIQRTDVFICQVTPPDSRGYMNLGLSNDYSLEMLENRRVGPLRLAIGEVNDQMPVVYGKNWVHISDFDYLIEHSSAPPTFKRNPPSEIETTIAAYVLELINDGDTIQMGLGGITESVFAGLENKRGLGVHSEMLPMGLPRMVEEGIIDNKNKPFDRGISVGTFCLGDEEMYEYVSENPAVEIHPGYYVNKAPLIARIPNMLAVNNALMIDFSGQITAEGLGHRMISGSGGQLDFVLGSFWSEGGKSVTVMRSARQGADGQLTSSIVPGLPTGTPVTVPRTFANYVVTEYGITDLRNKTRQERAHALINIAHPELRSELRWQLQKAFY</sequence>
<dbReference type="PANTHER" id="PTHR21432:SF20">
    <property type="entry name" value="ACETYL-COA HYDROLASE"/>
    <property type="match status" value="1"/>
</dbReference>
<dbReference type="RefSeq" id="WP_046496612.1">
    <property type="nucleotide sequence ID" value="NZ_CGIH01000021.1"/>
</dbReference>
<accession>A0A0E4C8D3</accession>
<dbReference type="GO" id="GO:0006083">
    <property type="term" value="P:acetate metabolic process"/>
    <property type="evidence" value="ECO:0007669"/>
    <property type="project" value="InterPro"/>
</dbReference>
<keyword evidence="2 5" id="KW-0808">Transferase</keyword>
<dbReference type="STRING" id="690567.1185"/>
<dbReference type="InterPro" id="IPR026888">
    <property type="entry name" value="AcetylCoA_hyd_C"/>
</dbReference>
<keyword evidence="6" id="KW-1185">Reference proteome</keyword>
<gene>
    <name evidence="5" type="ORF">1185</name>
</gene>
<feature type="domain" description="Acetyl-CoA hydrolase/transferase C-terminal" evidence="4">
    <location>
        <begin position="281"/>
        <end position="434"/>
    </location>
</feature>
<dbReference type="AlphaFoldDB" id="A0A0E4C8D3"/>
<evidence type="ECO:0000259" key="3">
    <source>
        <dbReference type="Pfam" id="PF02550"/>
    </source>
</evidence>
<dbReference type="Proteomes" id="UP000045545">
    <property type="component" value="Unassembled WGS sequence"/>
</dbReference>
<dbReference type="EMBL" id="CGIH01000021">
    <property type="protein sequence ID" value="CFX42841.1"/>
    <property type="molecule type" value="Genomic_DNA"/>
</dbReference>
<dbReference type="PANTHER" id="PTHR21432">
    <property type="entry name" value="ACETYL-COA HYDROLASE-RELATED"/>
    <property type="match status" value="1"/>
</dbReference>
<dbReference type="InterPro" id="IPR003702">
    <property type="entry name" value="ActCoA_hydro_N"/>
</dbReference>
<organism evidence="5 6">
    <name type="scientific">Syntrophomonas zehnderi OL-4</name>
    <dbReference type="NCBI Taxonomy" id="690567"/>
    <lineage>
        <taxon>Bacteria</taxon>
        <taxon>Bacillati</taxon>
        <taxon>Bacillota</taxon>
        <taxon>Clostridia</taxon>
        <taxon>Eubacteriales</taxon>
        <taxon>Syntrophomonadaceae</taxon>
        <taxon>Syntrophomonas</taxon>
    </lineage>
</organism>
<dbReference type="Gene3D" id="3.40.1080.20">
    <property type="entry name" value="Acetyl-CoA hydrolase/transferase C-terminal domain"/>
    <property type="match status" value="1"/>
</dbReference>